<dbReference type="InterPro" id="IPR011611">
    <property type="entry name" value="PfkB_dom"/>
</dbReference>
<dbReference type="GO" id="GO:0005829">
    <property type="term" value="C:cytosol"/>
    <property type="evidence" value="ECO:0007669"/>
    <property type="project" value="TreeGrafter"/>
</dbReference>
<evidence type="ECO:0000256" key="7">
    <source>
        <dbReference type="ARBA" id="ARBA00022777"/>
    </source>
</evidence>
<sequence length="373" mass="41321">MNGTLAEGTIVGFGDPLLDITADVDLDFLRKFTLNQDDAILASEKQRGLSKELCDRYKPRFTAGGSAQNTLRVVQWILRQPRISTMVGAIGYDQYGRYLEQNARECGVDIRYHYVNQDPTGTCCVLLSNRGMCRSLVTTKGASARYSIQHLHRIWESVIERAQFFYITCYFLSGNLEAVLEVAHHARQKGKVMCLNLSAPFLMSLHCDKLCAILPYVDIVFGNESEMDAFLEIQCAPEKNLSRKEGARFLSTFLAAPSAPRLVIITQGEKPVIVARGSWLDSYSLDEKVMDLDSTGMVDTNGAGDAFVAGFLASLIKGCSIETCVKNGCVAALAIIHEVGCTTPDRSKVRFYTDESDTEPRIPTITRRQISIS</sequence>
<keyword evidence="5 10" id="KW-0660">Purine salvage</keyword>
<dbReference type="GO" id="GO:0006166">
    <property type="term" value="P:purine ribonucleoside salvage"/>
    <property type="evidence" value="ECO:0007669"/>
    <property type="project" value="UniProtKB-KW"/>
</dbReference>
<dbReference type="GO" id="GO:0044209">
    <property type="term" value="P:AMP salvage"/>
    <property type="evidence" value="ECO:0007669"/>
    <property type="project" value="UniProtKB-UniRule"/>
</dbReference>
<keyword evidence="7 10" id="KW-0418">Kinase</keyword>
<evidence type="ECO:0000256" key="3">
    <source>
        <dbReference type="ARBA" id="ARBA00012119"/>
    </source>
</evidence>
<keyword evidence="6 10" id="KW-0547">Nucleotide-binding</keyword>
<keyword evidence="13" id="KW-1185">Reference proteome</keyword>
<reference evidence="12 13" key="1">
    <citation type="journal article" date="2017" name="Gigascience">
        <title>Draft genome of the honey bee ectoparasitic mite, Tropilaelaps mercedesae, is shaped by the parasitic life history.</title>
        <authorList>
            <person name="Dong X."/>
            <person name="Armstrong S.D."/>
            <person name="Xia D."/>
            <person name="Makepeace B.L."/>
            <person name="Darby A.C."/>
            <person name="Kadowaki T."/>
        </authorList>
    </citation>
    <scope>NUCLEOTIDE SEQUENCE [LARGE SCALE GENOMIC DNA]</scope>
    <source>
        <strain evidence="12">Wuxi-XJTLU</strain>
    </source>
</reference>
<comment type="function">
    <text evidence="10">ATP dependent phosphorylation of adenosine and other related nucleoside analogs to monophosphate derivatives.</text>
</comment>
<proteinExistence type="inferred from homology"/>
<keyword evidence="8 10" id="KW-0067">ATP-binding</keyword>
<comment type="cofactor">
    <cofactor evidence="10">
        <name>Mg(2+)</name>
        <dbReference type="ChEBI" id="CHEBI:18420"/>
    </cofactor>
    <text evidence="10">Binds 3 Mg(2+) ions per subunit.</text>
</comment>
<dbReference type="GO" id="GO:0005524">
    <property type="term" value="F:ATP binding"/>
    <property type="evidence" value="ECO:0007669"/>
    <property type="project" value="UniProtKB-UniRule"/>
</dbReference>
<evidence type="ECO:0000256" key="5">
    <source>
        <dbReference type="ARBA" id="ARBA00022726"/>
    </source>
</evidence>
<evidence type="ECO:0000256" key="9">
    <source>
        <dbReference type="PIRSR" id="PIRSR601805-1"/>
    </source>
</evidence>
<comment type="pathway">
    <text evidence="1 10">Purine metabolism; AMP biosynthesis via salvage pathway; AMP from adenosine: step 1/1.</text>
</comment>
<organism evidence="12 13">
    <name type="scientific">Tropilaelaps mercedesae</name>
    <dbReference type="NCBI Taxonomy" id="418985"/>
    <lineage>
        <taxon>Eukaryota</taxon>
        <taxon>Metazoa</taxon>
        <taxon>Ecdysozoa</taxon>
        <taxon>Arthropoda</taxon>
        <taxon>Chelicerata</taxon>
        <taxon>Arachnida</taxon>
        <taxon>Acari</taxon>
        <taxon>Parasitiformes</taxon>
        <taxon>Mesostigmata</taxon>
        <taxon>Gamasina</taxon>
        <taxon>Dermanyssoidea</taxon>
        <taxon>Laelapidae</taxon>
        <taxon>Tropilaelaps</taxon>
    </lineage>
</organism>
<evidence type="ECO:0000313" key="13">
    <source>
        <dbReference type="Proteomes" id="UP000192247"/>
    </source>
</evidence>
<keyword evidence="10" id="KW-0460">Magnesium</keyword>
<dbReference type="SUPFAM" id="SSF53613">
    <property type="entry name" value="Ribokinase-like"/>
    <property type="match status" value="1"/>
</dbReference>
<dbReference type="Gene3D" id="3.30.1110.10">
    <property type="match status" value="1"/>
</dbReference>
<evidence type="ECO:0000313" key="12">
    <source>
        <dbReference type="EMBL" id="OQR75535.1"/>
    </source>
</evidence>
<dbReference type="GO" id="GO:0005634">
    <property type="term" value="C:nucleus"/>
    <property type="evidence" value="ECO:0007669"/>
    <property type="project" value="UniProtKB-SubCell"/>
</dbReference>
<dbReference type="EMBL" id="MNPL01006239">
    <property type="protein sequence ID" value="OQR75535.1"/>
    <property type="molecule type" value="Genomic_DNA"/>
</dbReference>
<comment type="subcellular location">
    <subcellularLocation>
        <location evidence="10">Nucleus</location>
    </subcellularLocation>
</comment>
<evidence type="ECO:0000259" key="11">
    <source>
        <dbReference type="Pfam" id="PF00294"/>
    </source>
</evidence>
<dbReference type="PRINTS" id="PR00989">
    <property type="entry name" value="ADENOKINASE"/>
</dbReference>
<dbReference type="PANTHER" id="PTHR45769">
    <property type="entry name" value="ADENOSINE KINASE"/>
    <property type="match status" value="1"/>
</dbReference>
<feature type="domain" description="Carbohydrate kinase PfkB" evidence="11">
    <location>
        <begin position="53"/>
        <end position="344"/>
    </location>
</feature>
<gene>
    <name evidence="12" type="ORF">BIW11_00755</name>
</gene>
<dbReference type="InterPro" id="IPR001805">
    <property type="entry name" value="Adenokinase"/>
</dbReference>
<comment type="similarity">
    <text evidence="2 10">Belongs to the carbohydrate kinase PfkB family.</text>
</comment>
<evidence type="ECO:0000256" key="4">
    <source>
        <dbReference type="ARBA" id="ARBA00022679"/>
    </source>
</evidence>
<evidence type="ECO:0000256" key="6">
    <source>
        <dbReference type="ARBA" id="ARBA00022741"/>
    </source>
</evidence>
<evidence type="ECO:0000256" key="10">
    <source>
        <dbReference type="RuleBase" id="RU368116"/>
    </source>
</evidence>
<dbReference type="CDD" id="cd01168">
    <property type="entry name" value="adenosine_kinase"/>
    <property type="match status" value="1"/>
</dbReference>
<dbReference type="Gene3D" id="3.40.1190.20">
    <property type="match status" value="1"/>
</dbReference>
<dbReference type="UniPathway" id="UPA00588">
    <property type="reaction ID" value="UER00659"/>
</dbReference>
<dbReference type="EC" id="2.7.1.20" evidence="3 10"/>
<dbReference type="GO" id="GO:0006144">
    <property type="term" value="P:purine nucleobase metabolic process"/>
    <property type="evidence" value="ECO:0007669"/>
    <property type="project" value="TreeGrafter"/>
</dbReference>
<comment type="caution">
    <text evidence="12">The sequence shown here is derived from an EMBL/GenBank/DDBJ whole genome shotgun (WGS) entry which is preliminary data.</text>
</comment>
<dbReference type="InterPro" id="IPR029056">
    <property type="entry name" value="Ribokinase-like"/>
</dbReference>
<comment type="catalytic activity">
    <reaction evidence="10">
        <text>adenosine + ATP = AMP + ADP + H(+)</text>
        <dbReference type="Rhea" id="RHEA:20824"/>
        <dbReference type="ChEBI" id="CHEBI:15378"/>
        <dbReference type="ChEBI" id="CHEBI:16335"/>
        <dbReference type="ChEBI" id="CHEBI:30616"/>
        <dbReference type="ChEBI" id="CHEBI:456215"/>
        <dbReference type="ChEBI" id="CHEBI:456216"/>
        <dbReference type="EC" id="2.7.1.20"/>
    </reaction>
</comment>
<keyword evidence="4 10" id="KW-0808">Transferase</keyword>
<dbReference type="GO" id="GO:0004001">
    <property type="term" value="F:adenosine kinase activity"/>
    <property type="evidence" value="ECO:0007669"/>
    <property type="project" value="UniProtKB-UniRule"/>
</dbReference>
<dbReference type="AlphaFoldDB" id="A0A1V9XPW9"/>
<dbReference type="Proteomes" id="UP000192247">
    <property type="component" value="Unassembled WGS sequence"/>
</dbReference>
<dbReference type="STRING" id="418985.A0A1V9XPW9"/>
<dbReference type="PROSITE" id="PS00584">
    <property type="entry name" value="PFKB_KINASES_2"/>
    <property type="match status" value="1"/>
</dbReference>
<comment type="subunit">
    <text evidence="10">Monomer.</text>
</comment>
<evidence type="ECO:0000256" key="1">
    <source>
        <dbReference type="ARBA" id="ARBA00004801"/>
    </source>
</evidence>
<name>A0A1V9XPW9_9ACAR</name>
<accession>A0A1V9XPW9</accession>
<dbReference type="Pfam" id="PF00294">
    <property type="entry name" value="PfkB"/>
    <property type="match status" value="1"/>
</dbReference>
<dbReference type="InterPro" id="IPR002173">
    <property type="entry name" value="Carboh/pur_kinase_PfkB_CS"/>
</dbReference>
<feature type="active site" description="Proton acceptor" evidence="9">
    <location>
        <position position="305"/>
    </location>
</feature>
<dbReference type="PANTHER" id="PTHR45769:SF3">
    <property type="entry name" value="ADENOSINE KINASE"/>
    <property type="match status" value="1"/>
</dbReference>
<dbReference type="OrthoDB" id="432447at2759"/>
<evidence type="ECO:0000256" key="2">
    <source>
        <dbReference type="ARBA" id="ARBA00010688"/>
    </source>
</evidence>
<protein>
    <recommendedName>
        <fullName evidence="3 10">Adenosine kinase</fullName>
        <shortName evidence="10">AK</shortName>
        <ecNumber evidence="3 10">2.7.1.20</ecNumber>
    </recommendedName>
    <alternativeName>
        <fullName evidence="10">Adenosine 5'-phosphotransferase</fullName>
    </alternativeName>
</protein>
<evidence type="ECO:0000256" key="8">
    <source>
        <dbReference type="ARBA" id="ARBA00022840"/>
    </source>
</evidence>
<dbReference type="InParanoid" id="A0A1V9XPW9"/>
<keyword evidence="10" id="KW-0539">Nucleus</keyword>